<proteinExistence type="predicted"/>
<evidence type="ECO:0000313" key="2">
    <source>
        <dbReference type="EMBL" id="KAJ8433411.1"/>
    </source>
</evidence>
<organism evidence="2 3">
    <name type="scientific">Carnegiea gigantea</name>
    <dbReference type="NCBI Taxonomy" id="171969"/>
    <lineage>
        <taxon>Eukaryota</taxon>
        <taxon>Viridiplantae</taxon>
        <taxon>Streptophyta</taxon>
        <taxon>Embryophyta</taxon>
        <taxon>Tracheophyta</taxon>
        <taxon>Spermatophyta</taxon>
        <taxon>Magnoliopsida</taxon>
        <taxon>eudicotyledons</taxon>
        <taxon>Gunneridae</taxon>
        <taxon>Pentapetalae</taxon>
        <taxon>Caryophyllales</taxon>
        <taxon>Cactineae</taxon>
        <taxon>Cactaceae</taxon>
        <taxon>Cactoideae</taxon>
        <taxon>Echinocereeae</taxon>
        <taxon>Carnegiea</taxon>
    </lineage>
</organism>
<accession>A0A9Q1Q9P1</accession>
<sequence length="216" mass="23210">MAISSLDTFGGSEAPGAVKSQDLTIESLTPGSALMKLAEGCGVSEEAPLTTEVAAPLWKDFGAPAWQGSVPLMTGSPIGERPAGRPSPPPPTRGRNPRSRQLIPRASTSYGPANSQRASSHGVQQRAPARKRLVFVPRKIEGGKEWHPQSRRPLVEPSLDLHKTNRKSDQYQTIRRLAAARKKSLTKNLSLGSQFNGSRSLDLLLLFSGPFPDSIA</sequence>
<dbReference type="Proteomes" id="UP001153076">
    <property type="component" value="Unassembled WGS sequence"/>
</dbReference>
<feature type="compositionally biased region" description="Basic and acidic residues" evidence="1">
    <location>
        <begin position="159"/>
        <end position="168"/>
    </location>
</feature>
<dbReference type="AlphaFoldDB" id="A0A9Q1Q9P1"/>
<reference evidence="2" key="1">
    <citation type="submission" date="2022-04" db="EMBL/GenBank/DDBJ databases">
        <title>Carnegiea gigantea Genome sequencing and assembly v2.</title>
        <authorList>
            <person name="Copetti D."/>
            <person name="Sanderson M.J."/>
            <person name="Burquez A."/>
            <person name="Wojciechowski M.F."/>
        </authorList>
    </citation>
    <scope>NUCLEOTIDE SEQUENCE</scope>
    <source>
        <strain evidence="2">SGP5-SGP5p</strain>
        <tissue evidence="2">Aerial part</tissue>
    </source>
</reference>
<dbReference type="EMBL" id="JAKOGI010000542">
    <property type="protein sequence ID" value="KAJ8433411.1"/>
    <property type="molecule type" value="Genomic_DNA"/>
</dbReference>
<keyword evidence="3" id="KW-1185">Reference proteome</keyword>
<feature type="compositionally biased region" description="Polar residues" evidence="1">
    <location>
        <begin position="106"/>
        <end position="123"/>
    </location>
</feature>
<feature type="region of interest" description="Disordered" evidence="1">
    <location>
        <begin position="66"/>
        <end position="168"/>
    </location>
</feature>
<comment type="caution">
    <text evidence="2">The sequence shown here is derived from an EMBL/GenBank/DDBJ whole genome shotgun (WGS) entry which is preliminary data.</text>
</comment>
<evidence type="ECO:0000256" key="1">
    <source>
        <dbReference type="SAM" id="MobiDB-lite"/>
    </source>
</evidence>
<feature type="compositionally biased region" description="Basic and acidic residues" evidence="1">
    <location>
        <begin position="138"/>
        <end position="148"/>
    </location>
</feature>
<evidence type="ECO:0000313" key="3">
    <source>
        <dbReference type="Proteomes" id="UP001153076"/>
    </source>
</evidence>
<feature type="region of interest" description="Disordered" evidence="1">
    <location>
        <begin position="1"/>
        <end position="23"/>
    </location>
</feature>
<gene>
    <name evidence="2" type="ORF">Cgig2_026675</name>
</gene>
<name>A0A9Q1Q9P1_9CARY</name>
<protein>
    <submittedName>
        <fullName evidence="2">Uncharacterized protein</fullName>
    </submittedName>
</protein>